<comment type="function">
    <text evidence="9">Structural component of the gap junctions.</text>
</comment>
<keyword evidence="5 9" id="KW-1133">Transmembrane helix</keyword>
<comment type="caution">
    <text evidence="9">Lacks conserved residue(s) required for the propagation of feature annotation.</text>
</comment>
<evidence type="ECO:0000256" key="1">
    <source>
        <dbReference type="ARBA" id="ARBA00004651"/>
    </source>
</evidence>
<dbReference type="InterPro" id="IPR000990">
    <property type="entry name" value="Innexin"/>
</dbReference>
<dbReference type="Proteomes" id="UP000242188">
    <property type="component" value="Unassembled WGS sequence"/>
</dbReference>
<dbReference type="PROSITE" id="PS51013">
    <property type="entry name" value="PANNEXIN"/>
    <property type="match status" value="1"/>
</dbReference>
<evidence type="ECO:0000313" key="11">
    <source>
        <dbReference type="Proteomes" id="UP000242188"/>
    </source>
</evidence>
<keyword evidence="8 9" id="KW-0407">Ion channel</keyword>
<feature type="transmembrane region" description="Helical" evidence="9">
    <location>
        <begin position="288"/>
        <end position="314"/>
    </location>
</feature>
<feature type="transmembrane region" description="Helical" evidence="9">
    <location>
        <begin position="102"/>
        <end position="120"/>
    </location>
</feature>
<comment type="similarity">
    <text evidence="9">Belongs to the pannexin family.</text>
</comment>
<dbReference type="PANTHER" id="PTHR11893:SF36">
    <property type="entry name" value="INNEXIN-5"/>
    <property type="match status" value="1"/>
</dbReference>
<keyword evidence="6 9" id="KW-0406">Ion transport</keyword>
<dbReference type="EMBL" id="NEDP02005293">
    <property type="protein sequence ID" value="OWF42365.1"/>
    <property type="molecule type" value="Genomic_DNA"/>
</dbReference>
<gene>
    <name evidence="9" type="primary">inx</name>
    <name evidence="10" type="ORF">KP79_PYT24540</name>
</gene>
<keyword evidence="2 9" id="KW-0813">Transport</keyword>
<evidence type="ECO:0000256" key="6">
    <source>
        <dbReference type="ARBA" id="ARBA00023065"/>
    </source>
</evidence>
<name>A0A210Q0Y0_MIZYE</name>
<evidence type="ECO:0000256" key="3">
    <source>
        <dbReference type="ARBA" id="ARBA00022475"/>
    </source>
</evidence>
<evidence type="ECO:0000256" key="2">
    <source>
        <dbReference type="ARBA" id="ARBA00022448"/>
    </source>
</evidence>
<sequence>MGFLEDVSKQGSSVIRTTLSDDTSIHVLNRKFCVVSLIILALLVCAKQYVGEPIQCWCPAEFAKFHVSYANSYCWIKNTYSVPFDEILPVEDVEREDTEIEYYQWVPLIFVFMAFLFYLPKIFWKGFYPKSGINIKKTLNLASDATYLGPVKRAERMVDIASYIDKWIEIRDGRTSAYQRMQAFKETLGHRGCHYGNYLTMIYMVTCALYTVNTIGQLFLVDSLLGNDFLSLGPDFVKGVSTNQKWEDLKRFPRVTFCDFNIRQLQNIQRWTVQCSLPINLFNEKMFIILWFLLVIMSFVNAVNFIYNFAMLFFPRRKNEYIKRFIDEDVLSPELRNSSRLSDVQVKFVDKYLRQDGVFLIWLINHNTSPVVASEIVAKLWKDYCDKPHVRTFLSLSSDA</sequence>
<dbReference type="GO" id="GO:0005921">
    <property type="term" value="C:gap junction"/>
    <property type="evidence" value="ECO:0007669"/>
    <property type="project" value="UniProtKB-UniRule"/>
</dbReference>
<keyword evidence="4 9" id="KW-0812">Transmembrane</keyword>
<dbReference type="GO" id="GO:0034220">
    <property type="term" value="P:monoatomic ion transmembrane transport"/>
    <property type="evidence" value="ECO:0007669"/>
    <property type="project" value="UniProtKB-KW"/>
</dbReference>
<keyword evidence="3" id="KW-1003">Cell membrane</keyword>
<reference evidence="10 11" key="1">
    <citation type="journal article" date="2017" name="Nat. Ecol. Evol.">
        <title>Scallop genome provides insights into evolution of bilaterian karyotype and development.</title>
        <authorList>
            <person name="Wang S."/>
            <person name="Zhang J."/>
            <person name="Jiao W."/>
            <person name="Li J."/>
            <person name="Xun X."/>
            <person name="Sun Y."/>
            <person name="Guo X."/>
            <person name="Huan P."/>
            <person name="Dong B."/>
            <person name="Zhang L."/>
            <person name="Hu X."/>
            <person name="Sun X."/>
            <person name="Wang J."/>
            <person name="Zhao C."/>
            <person name="Wang Y."/>
            <person name="Wang D."/>
            <person name="Huang X."/>
            <person name="Wang R."/>
            <person name="Lv J."/>
            <person name="Li Y."/>
            <person name="Zhang Z."/>
            <person name="Liu B."/>
            <person name="Lu W."/>
            <person name="Hui Y."/>
            <person name="Liang J."/>
            <person name="Zhou Z."/>
            <person name="Hou R."/>
            <person name="Li X."/>
            <person name="Liu Y."/>
            <person name="Li H."/>
            <person name="Ning X."/>
            <person name="Lin Y."/>
            <person name="Zhao L."/>
            <person name="Xing Q."/>
            <person name="Dou J."/>
            <person name="Li Y."/>
            <person name="Mao J."/>
            <person name="Guo H."/>
            <person name="Dou H."/>
            <person name="Li T."/>
            <person name="Mu C."/>
            <person name="Jiang W."/>
            <person name="Fu Q."/>
            <person name="Fu X."/>
            <person name="Miao Y."/>
            <person name="Liu J."/>
            <person name="Yu Q."/>
            <person name="Li R."/>
            <person name="Liao H."/>
            <person name="Li X."/>
            <person name="Kong Y."/>
            <person name="Jiang Z."/>
            <person name="Chourrout D."/>
            <person name="Li R."/>
            <person name="Bao Z."/>
        </authorList>
    </citation>
    <scope>NUCLEOTIDE SEQUENCE [LARGE SCALE GENOMIC DNA]</scope>
    <source>
        <strain evidence="10 11">PY_sf001</strain>
    </source>
</reference>
<organism evidence="10 11">
    <name type="scientific">Mizuhopecten yessoensis</name>
    <name type="common">Japanese scallop</name>
    <name type="synonym">Patinopecten yessoensis</name>
    <dbReference type="NCBI Taxonomy" id="6573"/>
    <lineage>
        <taxon>Eukaryota</taxon>
        <taxon>Metazoa</taxon>
        <taxon>Spiralia</taxon>
        <taxon>Lophotrochozoa</taxon>
        <taxon>Mollusca</taxon>
        <taxon>Bivalvia</taxon>
        <taxon>Autobranchia</taxon>
        <taxon>Pteriomorphia</taxon>
        <taxon>Pectinida</taxon>
        <taxon>Pectinoidea</taxon>
        <taxon>Pectinidae</taxon>
        <taxon>Mizuhopecten</taxon>
    </lineage>
</organism>
<evidence type="ECO:0000256" key="5">
    <source>
        <dbReference type="ARBA" id="ARBA00022989"/>
    </source>
</evidence>
<dbReference type="AlphaFoldDB" id="A0A210Q0Y0"/>
<comment type="caution">
    <text evidence="10">The sequence shown here is derived from an EMBL/GenBank/DDBJ whole genome shotgun (WGS) entry which is preliminary data.</text>
</comment>
<feature type="transmembrane region" description="Helical" evidence="9">
    <location>
        <begin position="198"/>
        <end position="220"/>
    </location>
</feature>
<accession>A0A210Q0Y0</accession>
<dbReference type="OrthoDB" id="5867527at2759"/>
<dbReference type="PRINTS" id="PR01262">
    <property type="entry name" value="INNEXIN"/>
</dbReference>
<evidence type="ECO:0000256" key="8">
    <source>
        <dbReference type="ARBA" id="ARBA00023303"/>
    </source>
</evidence>
<evidence type="ECO:0000256" key="9">
    <source>
        <dbReference type="RuleBase" id="RU010713"/>
    </source>
</evidence>
<protein>
    <recommendedName>
        <fullName evidence="9">Innexin</fullName>
    </recommendedName>
</protein>
<proteinExistence type="inferred from homology"/>
<dbReference type="Pfam" id="PF00876">
    <property type="entry name" value="Innexin"/>
    <property type="match status" value="1"/>
</dbReference>
<evidence type="ECO:0000256" key="7">
    <source>
        <dbReference type="ARBA" id="ARBA00023136"/>
    </source>
</evidence>
<keyword evidence="11" id="KW-1185">Reference proteome</keyword>
<comment type="subcellular location">
    <subcellularLocation>
        <location evidence="1 9">Cell membrane</location>
        <topology evidence="1 9">Multi-pass membrane protein</topology>
    </subcellularLocation>
</comment>
<dbReference type="GO" id="GO:0005886">
    <property type="term" value="C:plasma membrane"/>
    <property type="evidence" value="ECO:0007669"/>
    <property type="project" value="UniProtKB-SubCell"/>
</dbReference>
<evidence type="ECO:0000313" key="10">
    <source>
        <dbReference type="EMBL" id="OWF42365.1"/>
    </source>
</evidence>
<evidence type="ECO:0000256" key="4">
    <source>
        <dbReference type="ARBA" id="ARBA00022692"/>
    </source>
</evidence>
<dbReference type="PANTHER" id="PTHR11893">
    <property type="entry name" value="INNEXIN"/>
    <property type="match status" value="1"/>
</dbReference>
<keyword evidence="7 9" id="KW-0472">Membrane</keyword>